<dbReference type="InterPro" id="IPR019734">
    <property type="entry name" value="TPR_rpt"/>
</dbReference>
<sequence length="1045" mass="112341">MERDRVVVVEGPDGPGSGYAIAARLVLTSAHAAPAPGGRVPVFRPGRAAEHPARVLWRGTPGGRDDAALLLVEDPAWTPPASGTPLRWGRLATTRPGTPCETWGAPDLVQHPGRPTDGLHPSGTLNPGDRDIGNRYAMNLDGHPPEPAAPGRSPWGGLSGAALFCGDLLTGVIAADPARRAHAVLEAVPAYVLLRDPGFRAALAAHGAGAGTVLEAVEWQHLDDPADRTAPFRSPAVLLHARRQTVPFRGREDLLAPLLDWTGRPGFGAHLLHGPGGQGKTRLAQHLADTAAERTQVLWLDAGAPPGELAVLADTTRPLLVVVDYAETRAPQLLALLDAAHRHRGPHPFKLLLLARTAGDWWDNLQSATSRAADLLDGAPTTPLGPLEPEPGRSRTQAYREALDGYARHLPDVDDWQHHDWPALAARLRDREVDATALGTALTLHMTALADLLDAATGTTAGDTAPGAAKVEDRLLHHERRYWTAAAETRGLLPALSEATLEDALTAAFLLGARDRAEGDTVLHRVPALADQTRDRRTLVSDWITSLYPPPGNDQRWGLLQPDRLAERFIGRHLTRHPELAHHLAPAITRPQADHLRTLTALAAAHPGLHHLAPHLTTLIATHPATLAPAAIDAATQAERPGPLLDALQFIVDDPATPVPLLEALTAELPDSSHVLDPWVARLLDRLVGAYRLQARQDPGQQSRFAGSLNDLAVRLSRLGKPEEALAAAEEAVLVHRDLAAARPDPYLPHLGTALNTLAVQLGNLGRPEEALAAVEEAVLVYRDLSDAHLSDLAMSLNNLAVQRGALGQHEEALANDREAVLAYQNLADSNPDKYRPDFAMSLNNFANRLAAFERHEEAMIIAGEAVRICWELAAARPDAYRPNLAISLTNFANRLAAFERHEEARIIAVEGVRILRELAAARPDAYQPNLAKSLGNLANRLGALGRHGEALIIGAEGVRILRELAAARPDAYQPNLAKSLGNLANRLGALGRHGEALDVVEEAVQVFRELVAARPDVHRSGLETCLRLQSWLREQIDGGEQPLT</sequence>
<evidence type="ECO:0000313" key="4">
    <source>
        <dbReference type="Proteomes" id="UP001500897"/>
    </source>
</evidence>
<accession>A0ABP5I9P8</accession>
<dbReference type="SUPFAM" id="SSF50494">
    <property type="entry name" value="Trypsin-like serine proteases"/>
    <property type="match status" value="1"/>
</dbReference>
<evidence type="ECO:0000259" key="1">
    <source>
        <dbReference type="Pfam" id="PF12862"/>
    </source>
</evidence>
<dbReference type="SUPFAM" id="SSF52540">
    <property type="entry name" value="P-loop containing nucleoside triphosphate hydrolases"/>
    <property type="match status" value="1"/>
</dbReference>
<dbReference type="Proteomes" id="UP001500897">
    <property type="component" value="Unassembled WGS sequence"/>
</dbReference>
<dbReference type="InterPro" id="IPR011990">
    <property type="entry name" value="TPR-like_helical_dom_sf"/>
</dbReference>
<comment type="caution">
    <text evidence="3">The sequence shown here is derived from an EMBL/GenBank/DDBJ whole genome shotgun (WGS) entry which is preliminary data.</text>
</comment>
<dbReference type="Pfam" id="PF25199">
    <property type="entry name" value="nSTAND_NTPase5"/>
    <property type="match status" value="1"/>
</dbReference>
<proteinExistence type="predicted"/>
<protein>
    <recommendedName>
        <fullName evidence="5">Tetratricopeptide repeat protein</fullName>
    </recommendedName>
</protein>
<dbReference type="InterPro" id="IPR009003">
    <property type="entry name" value="Peptidase_S1_PA"/>
</dbReference>
<keyword evidence="4" id="KW-1185">Reference proteome</keyword>
<reference evidence="4" key="1">
    <citation type="journal article" date="2019" name="Int. J. Syst. Evol. Microbiol.">
        <title>The Global Catalogue of Microorganisms (GCM) 10K type strain sequencing project: providing services to taxonomists for standard genome sequencing and annotation.</title>
        <authorList>
            <consortium name="The Broad Institute Genomics Platform"/>
            <consortium name="The Broad Institute Genome Sequencing Center for Infectious Disease"/>
            <person name="Wu L."/>
            <person name="Ma J."/>
        </authorList>
    </citation>
    <scope>NUCLEOTIDE SEQUENCE [LARGE SCALE GENOMIC DNA]</scope>
    <source>
        <strain evidence="4">JCM 14559</strain>
    </source>
</reference>
<organism evidence="3 4">
    <name type="scientific">Kitasatospora saccharophila</name>
    <dbReference type="NCBI Taxonomy" id="407973"/>
    <lineage>
        <taxon>Bacteria</taxon>
        <taxon>Bacillati</taxon>
        <taxon>Actinomycetota</taxon>
        <taxon>Actinomycetes</taxon>
        <taxon>Kitasatosporales</taxon>
        <taxon>Streptomycetaceae</taxon>
        <taxon>Kitasatospora</taxon>
    </lineage>
</organism>
<evidence type="ECO:0000259" key="2">
    <source>
        <dbReference type="Pfam" id="PF25199"/>
    </source>
</evidence>
<evidence type="ECO:0000313" key="3">
    <source>
        <dbReference type="EMBL" id="GAA2096247.1"/>
    </source>
</evidence>
<name>A0ABP5I9P8_9ACTN</name>
<dbReference type="Gene3D" id="3.40.50.300">
    <property type="entry name" value="P-loop containing nucleotide triphosphate hydrolases"/>
    <property type="match status" value="1"/>
</dbReference>
<dbReference type="Pfam" id="PF12862">
    <property type="entry name" value="ANAPC5"/>
    <property type="match status" value="1"/>
</dbReference>
<dbReference type="SUPFAM" id="SSF48452">
    <property type="entry name" value="TPR-like"/>
    <property type="match status" value="2"/>
</dbReference>
<dbReference type="InterPro" id="IPR027417">
    <property type="entry name" value="P-loop_NTPase"/>
</dbReference>
<feature type="domain" description="Novel STAND NTPase 5" evidence="2">
    <location>
        <begin position="254"/>
        <end position="363"/>
    </location>
</feature>
<gene>
    <name evidence="3" type="ORF">GCM10009759_25260</name>
</gene>
<dbReference type="InterPro" id="IPR057574">
    <property type="entry name" value="nSTAND_NTPase5_dom"/>
</dbReference>
<feature type="domain" description="Anaphase-promoting complex subunit 5" evidence="1">
    <location>
        <begin position="754"/>
        <end position="796"/>
    </location>
</feature>
<dbReference type="Pfam" id="PF13374">
    <property type="entry name" value="TPR_10"/>
    <property type="match status" value="3"/>
</dbReference>
<dbReference type="EMBL" id="BAAANS010000014">
    <property type="protein sequence ID" value="GAA2096247.1"/>
    <property type="molecule type" value="Genomic_DNA"/>
</dbReference>
<dbReference type="InterPro" id="IPR026000">
    <property type="entry name" value="Apc5_dom"/>
</dbReference>
<evidence type="ECO:0008006" key="5">
    <source>
        <dbReference type="Google" id="ProtNLM"/>
    </source>
</evidence>
<dbReference type="RefSeq" id="WP_344552078.1">
    <property type="nucleotide sequence ID" value="NZ_BAAANS010000014.1"/>
</dbReference>
<dbReference type="SMART" id="SM00028">
    <property type="entry name" value="TPR"/>
    <property type="match status" value="5"/>
</dbReference>
<dbReference type="Gene3D" id="1.25.40.10">
    <property type="entry name" value="Tetratricopeptide repeat domain"/>
    <property type="match status" value="2"/>
</dbReference>
<dbReference type="PANTHER" id="PTHR19959">
    <property type="entry name" value="KINESIN LIGHT CHAIN"/>
    <property type="match status" value="1"/>
</dbReference>
<dbReference type="PANTHER" id="PTHR19959:SF119">
    <property type="entry name" value="FUNGAL LIPASE-LIKE DOMAIN-CONTAINING PROTEIN"/>
    <property type="match status" value="1"/>
</dbReference>